<dbReference type="Pfam" id="PF13186">
    <property type="entry name" value="SPASM"/>
    <property type="match status" value="1"/>
</dbReference>
<protein>
    <recommendedName>
        <fullName evidence="1">4Fe4S-binding SPASM domain-containing protein</fullName>
    </recommendedName>
</protein>
<dbReference type="CDD" id="cd21109">
    <property type="entry name" value="SPASM"/>
    <property type="match status" value="1"/>
</dbReference>
<sequence>MREDSIKKKYQRIDMCAIGHFFNGMYIAPNGKVFICCAMQGTYSRNEVSVGDVHKESLEQKYEKFKICQSCIEWANNRMEEDGSGRNNGIVHRK</sequence>
<dbReference type="AlphaFoldDB" id="A0A4U8UG77"/>
<name>A0A4U8UG77_9HELI</name>
<gene>
    <name evidence="2" type="ORF">LS72_002325</name>
</gene>
<accession>A0A4U8UG77</accession>
<keyword evidence="3" id="KW-1185">Reference proteome</keyword>
<dbReference type="InterPro" id="IPR023885">
    <property type="entry name" value="4Fe4S-binding_SPASM_dom"/>
</dbReference>
<organism evidence="2 3">
    <name type="scientific">Helicobacter apodemus</name>
    <dbReference type="NCBI Taxonomy" id="135569"/>
    <lineage>
        <taxon>Bacteria</taxon>
        <taxon>Pseudomonadati</taxon>
        <taxon>Campylobacterota</taxon>
        <taxon>Epsilonproteobacteria</taxon>
        <taxon>Campylobacterales</taxon>
        <taxon>Helicobacteraceae</taxon>
        <taxon>Helicobacter</taxon>
    </lineage>
</organism>
<dbReference type="EMBL" id="JRPC02000004">
    <property type="protein sequence ID" value="TLE16698.1"/>
    <property type="molecule type" value="Genomic_DNA"/>
</dbReference>
<dbReference type="Proteomes" id="UP000029920">
    <property type="component" value="Unassembled WGS sequence"/>
</dbReference>
<reference evidence="2 3" key="1">
    <citation type="journal article" date="2014" name="Genome Announc.">
        <title>Draft genome sequences of eight enterohepatic helicobacter species isolated from both laboratory and wild rodents.</title>
        <authorList>
            <person name="Sheh A."/>
            <person name="Shen Z."/>
            <person name="Fox J.G."/>
        </authorList>
    </citation>
    <scope>NUCLEOTIDE SEQUENCE [LARGE SCALE GENOMIC DNA]</scope>
    <source>
        <strain evidence="2 3">MIT-03-7007</strain>
    </source>
</reference>
<evidence type="ECO:0000313" key="3">
    <source>
        <dbReference type="Proteomes" id="UP000029920"/>
    </source>
</evidence>
<proteinExistence type="predicted"/>
<dbReference type="InterPro" id="IPR013785">
    <property type="entry name" value="Aldolase_TIM"/>
</dbReference>
<feature type="domain" description="4Fe4S-binding SPASM" evidence="1">
    <location>
        <begin position="22"/>
        <end position="60"/>
    </location>
</feature>
<dbReference type="Gene3D" id="3.20.20.70">
    <property type="entry name" value="Aldolase class I"/>
    <property type="match status" value="1"/>
</dbReference>
<evidence type="ECO:0000259" key="1">
    <source>
        <dbReference type="Pfam" id="PF13186"/>
    </source>
</evidence>
<evidence type="ECO:0000313" key="2">
    <source>
        <dbReference type="EMBL" id="TLE16698.1"/>
    </source>
</evidence>
<comment type="caution">
    <text evidence="2">The sequence shown here is derived from an EMBL/GenBank/DDBJ whole genome shotgun (WGS) entry which is preliminary data.</text>
</comment>